<protein>
    <submittedName>
        <fullName evidence="2">DNA polymerase</fullName>
    </submittedName>
</protein>
<dbReference type="Pfam" id="PF01909">
    <property type="entry name" value="NTP_transf_2"/>
    <property type="match status" value="1"/>
</dbReference>
<dbReference type="InterPro" id="IPR043519">
    <property type="entry name" value="NT_sf"/>
</dbReference>
<feature type="domain" description="Polymerase nucleotidyl transferase" evidence="1">
    <location>
        <begin position="13"/>
        <end position="70"/>
    </location>
</feature>
<dbReference type="PANTHER" id="PTHR33933:SF1">
    <property type="entry name" value="PROTEIN ADENYLYLTRANSFERASE MNTA-RELATED"/>
    <property type="match status" value="1"/>
</dbReference>
<dbReference type="CDD" id="cd05403">
    <property type="entry name" value="NT_KNTase_like"/>
    <property type="match status" value="1"/>
</dbReference>
<dbReference type="SUPFAM" id="SSF81301">
    <property type="entry name" value="Nucleotidyltransferase"/>
    <property type="match status" value="1"/>
</dbReference>
<dbReference type="InterPro" id="IPR052548">
    <property type="entry name" value="Type_VII_TA_antitoxin"/>
</dbReference>
<keyword evidence="3" id="KW-1185">Reference proteome</keyword>
<evidence type="ECO:0000313" key="2">
    <source>
        <dbReference type="EMBL" id="OFV67332.1"/>
    </source>
</evidence>
<dbReference type="GO" id="GO:0016779">
    <property type="term" value="F:nucleotidyltransferase activity"/>
    <property type="evidence" value="ECO:0007669"/>
    <property type="project" value="InterPro"/>
</dbReference>
<organism evidence="2 3">
    <name type="scientific">Candidatus Syntropharchaeum caldarium</name>
    <dbReference type="NCBI Taxonomy" id="1838285"/>
    <lineage>
        <taxon>Archaea</taxon>
        <taxon>Methanobacteriati</taxon>
        <taxon>Methanobacteriota</taxon>
        <taxon>Stenosarchaea group</taxon>
        <taxon>Methanomicrobia</taxon>
        <taxon>Methanosarcinales</taxon>
        <taxon>ANME-2 cluster</taxon>
        <taxon>Candidatus Syntropharchaeum</taxon>
    </lineage>
</organism>
<gene>
    <name evidence="2" type="ORF">SCAL_001601</name>
</gene>
<dbReference type="InterPro" id="IPR002934">
    <property type="entry name" value="Polymerase_NTP_transf_dom"/>
</dbReference>
<proteinExistence type="predicted"/>
<name>A0A1F2P8L0_9EURY</name>
<dbReference type="EMBL" id="LYOS01000005">
    <property type="protein sequence ID" value="OFV67332.1"/>
    <property type="molecule type" value="Genomic_DNA"/>
</dbReference>
<dbReference type="AlphaFoldDB" id="A0A1F2P8L0"/>
<reference evidence="2" key="1">
    <citation type="submission" date="2016-05" db="EMBL/GenBank/DDBJ databases">
        <title>Microbial consortia oxidize butane by reversing methanogenesis.</title>
        <authorList>
            <person name="Laso-Perez R."/>
            <person name="Richter M."/>
            <person name="Wegener G."/>
            <person name="Musat F."/>
        </authorList>
    </citation>
    <scope>NUCLEOTIDE SEQUENCE [LARGE SCALE GENOMIC DNA]</scope>
    <source>
        <strain evidence="2">BOX2</strain>
    </source>
</reference>
<evidence type="ECO:0000313" key="3">
    <source>
        <dbReference type="Proteomes" id="UP000186940"/>
    </source>
</evidence>
<comment type="caution">
    <text evidence="2">The sequence shown here is derived from an EMBL/GenBank/DDBJ whole genome shotgun (WGS) entry which is preliminary data.</text>
</comment>
<dbReference type="STRING" id="1838285.SCAL_001601"/>
<sequence>MRTTTEIKELVLKIKKFLLDLYGTGIKQVILYGSYARGDADEDSDIDLLVVVGEEISPSEVEESLNDLLFEILIERGELVSVMAIPEGTFRSYNSPLFLNVRREGVSV</sequence>
<dbReference type="PATRIC" id="fig|1838285.3.peg.1625"/>
<dbReference type="Proteomes" id="UP000186940">
    <property type="component" value="Unassembled WGS sequence"/>
</dbReference>
<dbReference type="PANTHER" id="PTHR33933">
    <property type="entry name" value="NUCLEOTIDYLTRANSFERASE"/>
    <property type="match status" value="1"/>
</dbReference>
<evidence type="ECO:0000259" key="1">
    <source>
        <dbReference type="Pfam" id="PF01909"/>
    </source>
</evidence>
<accession>A0A1F2P8L0</accession>
<dbReference type="Gene3D" id="3.30.460.10">
    <property type="entry name" value="Beta Polymerase, domain 2"/>
    <property type="match status" value="1"/>
</dbReference>